<keyword evidence="3" id="KW-1185">Reference proteome</keyword>
<protein>
    <submittedName>
        <fullName evidence="2">Uncharacterized protein</fullName>
    </submittedName>
</protein>
<reference evidence="2 3" key="1">
    <citation type="submission" date="2016-04" db="EMBL/GenBank/DDBJ databases">
        <authorList>
            <consortium name="Pathogen Informatics"/>
        </authorList>
    </citation>
    <scope>NUCLEOTIDE SEQUENCE [LARGE SCALE GENOMIC DNA]</scope>
    <source>
        <strain evidence="2 3">H050680373</strain>
    </source>
</reference>
<proteinExistence type="predicted"/>
<organism evidence="2 3">
    <name type="scientific">Bordetella ansorpii</name>
    <dbReference type="NCBI Taxonomy" id="288768"/>
    <lineage>
        <taxon>Bacteria</taxon>
        <taxon>Pseudomonadati</taxon>
        <taxon>Pseudomonadota</taxon>
        <taxon>Betaproteobacteria</taxon>
        <taxon>Burkholderiales</taxon>
        <taxon>Alcaligenaceae</taxon>
        <taxon>Bordetella</taxon>
    </lineage>
</organism>
<gene>
    <name evidence="2" type="ORF">SAMEA3906486_04185</name>
</gene>
<dbReference type="AlphaFoldDB" id="A0A157SQR3"/>
<feature type="compositionally biased region" description="Basic and acidic residues" evidence="1">
    <location>
        <begin position="199"/>
        <end position="214"/>
    </location>
</feature>
<feature type="region of interest" description="Disordered" evidence="1">
    <location>
        <begin position="176"/>
        <end position="214"/>
    </location>
</feature>
<evidence type="ECO:0000256" key="1">
    <source>
        <dbReference type="SAM" id="MobiDB-lite"/>
    </source>
</evidence>
<evidence type="ECO:0000313" key="2">
    <source>
        <dbReference type="EMBL" id="SAI72641.1"/>
    </source>
</evidence>
<accession>A0A157SQR3</accession>
<evidence type="ECO:0000313" key="3">
    <source>
        <dbReference type="Proteomes" id="UP000076848"/>
    </source>
</evidence>
<dbReference type="Proteomes" id="UP000076848">
    <property type="component" value="Unassembled WGS sequence"/>
</dbReference>
<dbReference type="EMBL" id="FKIF01000008">
    <property type="protein sequence ID" value="SAI72641.1"/>
    <property type="molecule type" value="Genomic_DNA"/>
</dbReference>
<sequence length="214" mass="22914">MDLAVGLVPGLQVLAHVFRHQVAPVGRGVDQHVVARSRYRAVQHRFQRLVAGLAFLEGQVVAEHDVALVPAGDQFDDVGQVAQVGLVDLDQPQALAAVGGQHGLDQRTLAGAARAGHQHVVGRLLLQELPRVAVDDVLLALDVLQVVHVDARDVAHGIEPAARTALAPAVGMRGPVDVGRRGGQPGFQLRQHAFGPRQQADHVGGRRIHRDQER</sequence>
<name>A0A157SQR3_9BORD</name>